<accession>A0A4U0YLL7</accession>
<organism evidence="1 2">
    <name type="scientific">Halopseudomonas bauzanensis</name>
    <dbReference type="NCBI Taxonomy" id="653930"/>
    <lineage>
        <taxon>Bacteria</taxon>
        <taxon>Pseudomonadati</taxon>
        <taxon>Pseudomonadota</taxon>
        <taxon>Gammaproteobacteria</taxon>
        <taxon>Pseudomonadales</taxon>
        <taxon>Pseudomonadaceae</taxon>
        <taxon>Halopseudomonas</taxon>
    </lineage>
</organism>
<dbReference type="GO" id="GO:0005198">
    <property type="term" value="F:structural molecule activity"/>
    <property type="evidence" value="ECO:0007669"/>
    <property type="project" value="InterPro"/>
</dbReference>
<comment type="caution">
    <text evidence="1">The sequence shown here is derived from an EMBL/GenBank/DDBJ whole genome shotgun (WGS) entry which is preliminary data.</text>
</comment>
<dbReference type="InterPro" id="IPR006429">
    <property type="entry name" value="Phage_lambda_portal"/>
</dbReference>
<dbReference type="NCBIfam" id="TIGR01539">
    <property type="entry name" value="portal_lambda"/>
    <property type="match status" value="1"/>
</dbReference>
<reference evidence="1 2" key="1">
    <citation type="submission" date="2019-04" db="EMBL/GenBank/DDBJ databases">
        <title>Crypto-aerobic microbial life in anoxic (sulfidic) marine sediments.</title>
        <authorList>
            <person name="Bhattacharya S."/>
            <person name="Roy C."/>
            <person name="Mondal N."/>
            <person name="Sarkar J."/>
            <person name="Mandal S."/>
            <person name="Rameez M.J."/>
            <person name="Ghosh W."/>
        </authorList>
    </citation>
    <scope>NUCLEOTIDE SEQUENCE [LARGE SCALE GENOMIC DNA]</scope>
    <source>
        <strain evidence="1 2">SBBB</strain>
    </source>
</reference>
<dbReference type="AlphaFoldDB" id="A0A4U0YLL7"/>
<protein>
    <submittedName>
        <fullName evidence="1">Phage portal protein</fullName>
    </submittedName>
</protein>
<dbReference type="GO" id="GO:0019068">
    <property type="term" value="P:virion assembly"/>
    <property type="evidence" value="ECO:0007669"/>
    <property type="project" value="InterPro"/>
</dbReference>
<sequence length="572" mass="63656">MGAPRSNRSDRRPWCPGRLLVGDIRMKNLIDKLIEPFNPRAVVGRIAARESIRAYEAAKPSRTHKAKGQHHSADLAVQLAGKTLREQARYLDENHDLVTGLFDRLEERVVGGAGIGVEPLPLDLAGDVHLEFAAQIKGGWSEWSLKPEASGELTRPQMERLVCRTWLRDGEALAQKLRGRIANYTHLTSVPFALELLEPDYLPFDYTDLAKGIQQGIERDAWRRVRAYHLYKQHPGDMQGYWLDSTNTKRVDADRVIHIAHRKRIGQSRGVPLLHAVLIRLAEIKDYEESERVAARISAALAMYIKKGNPDQYTVDPGKQTGERTFPIAPGMVIDTLLPGEDLGMIESNRPNPFLEGFRNGQLRAVAAGTRGAYSTIARSYDGTYSAQRQELVEAHLGYDLLQHEFIDYWCRPIYRDWLAVAIATGEIVVPADVDPRTIFGAVYQGPVMPWINPVHEANAWELLVKAGFADEAEVARARGRNPQELKRSRMAEIKANREAGLVFSSDAYHAAKKEGLTPVEAVQKAYLGVGKMITADEARELVNLYGGNLAVPGPDFVATTNNQGGANAQNE</sequence>
<evidence type="ECO:0000313" key="1">
    <source>
        <dbReference type="EMBL" id="TKA90391.1"/>
    </source>
</evidence>
<evidence type="ECO:0000313" key="2">
    <source>
        <dbReference type="Proteomes" id="UP000305198"/>
    </source>
</evidence>
<dbReference type="Proteomes" id="UP000305198">
    <property type="component" value="Unassembled WGS sequence"/>
</dbReference>
<dbReference type="EMBL" id="SWAV01000005">
    <property type="protein sequence ID" value="TKA90391.1"/>
    <property type="molecule type" value="Genomic_DNA"/>
</dbReference>
<proteinExistence type="predicted"/>
<dbReference type="Pfam" id="PF05136">
    <property type="entry name" value="Phage_portal_2"/>
    <property type="match status" value="1"/>
</dbReference>
<gene>
    <name evidence="1" type="ORF">FA869_14850</name>
</gene>
<name>A0A4U0YLL7_9GAMM</name>